<dbReference type="Pfam" id="PF01584">
    <property type="entry name" value="CheW"/>
    <property type="match status" value="1"/>
</dbReference>
<evidence type="ECO:0000313" key="3">
    <source>
        <dbReference type="Proteomes" id="UP001319827"/>
    </source>
</evidence>
<reference evidence="2 3" key="1">
    <citation type="journal article" date="2016" name="C (Basel)">
        <title>Selective Growth of and Electricity Production by Marine Exoelectrogenic Bacteria in Self-Aggregated Hydrogel of Microbially Reduced Graphene Oxide.</title>
        <authorList>
            <person name="Yoshida N."/>
            <person name="Goto Y."/>
            <person name="Miyata Y."/>
        </authorList>
    </citation>
    <scope>NUCLEOTIDE SEQUENCE [LARGE SCALE GENOMIC DNA]</scope>
    <source>
        <strain evidence="2 3">NIT-T3</strain>
    </source>
</reference>
<protein>
    <recommendedName>
        <fullName evidence="1">CheW-like domain-containing protein</fullName>
    </recommendedName>
</protein>
<dbReference type="EMBL" id="AP024355">
    <property type="protein sequence ID" value="BCR06864.1"/>
    <property type="molecule type" value="Genomic_DNA"/>
</dbReference>
<reference evidence="2 3" key="2">
    <citation type="journal article" date="2021" name="Int. J. Syst. Evol. Microbiol.">
        <title>Isolation and Polyphasic Characterization of Desulfuromonas versatilis sp. Nov., an Electrogenic Bacteria Capable of Versatile Metabolism Isolated from a Graphene Oxide-Reducing Enrichment Culture.</title>
        <authorList>
            <person name="Xie L."/>
            <person name="Yoshida N."/>
            <person name="Ishii S."/>
            <person name="Meng L."/>
        </authorList>
    </citation>
    <scope>NUCLEOTIDE SEQUENCE [LARGE SCALE GENOMIC DNA]</scope>
    <source>
        <strain evidence="2 3">NIT-T3</strain>
    </source>
</reference>
<proteinExistence type="predicted"/>
<dbReference type="SUPFAM" id="SSF50341">
    <property type="entry name" value="CheW-like"/>
    <property type="match status" value="1"/>
</dbReference>
<dbReference type="RefSeq" id="WP_221250239.1">
    <property type="nucleotide sequence ID" value="NZ_AP024355.1"/>
</dbReference>
<organism evidence="2 3">
    <name type="scientific">Desulfuromonas versatilis</name>
    <dbReference type="NCBI Taxonomy" id="2802975"/>
    <lineage>
        <taxon>Bacteria</taxon>
        <taxon>Pseudomonadati</taxon>
        <taxon>Thermodesulfobacteriota</taxon>
        <taxon>Desulfuromonadia</taxon>
        <taxon>Desulfuromonadales</taxon>
        <taxon>Desulfuromonadaceae</taxon>
        <taxon>Desulfuromonas</taxon>
    </lineage>
</organism>
<gene>
    <name evidence="2" type="ORF">DESUT3_39330</name>
</gene>
<dbReference type="SMART" id="SM00260">
    <property type="entry name" value="CheW"/>
    <property type="match status" value="1"/>
</dbReference>
<dbReference type="PROSITE" id="PS50851">
    <property type="entry name" value="CHEW"/>
    <property type="match status" value="1"/>
</dbReference>
<dbReference type="Proteomes" id="UP001319827">
    <property type="component" value="Chromosome"/>
</dbReference>
<dbReference type="InterPro" id="IPR039315">
    <property type="entry name" value="CheW"/>
</dbReference>
<name>A0ABM8HXV8_9BACT</name>
<dbReference type="Gene3D" id="2.40.50.180">
    <property type="entry name" value="CheA-289, Domain 4"/>
    <property type="match status" value="1"/>
</dbReference>
<sequence length="138" mass="15224">MEQVLTFRLGAEHYGLEIAHLQEIVESPPIYQVPRGADWLLGAINVHGSILPVLDLAALLGFDNRERDPRVIVLSREFGRLALAVAALGKIVPLDPDALLPVQQQEQQTACIRGVLNLEADMVNLLDMERLLGSLEKI</sequence>
<dbReference type="InterPro" id="IPR036061">
    <property type="entry name" value="CheW-like_dom_sf"/>
</dbReference>
<dbReference type="InterPro" id="IPR002545">
    <property type="entry name" value="CheW-lke_dom"/>
</dbReference>
<dbReference type="PANTHER" id="PTHR22617:SF23">
    <property type="entry name" value="CHEMOTAXIS PROTEIN CHEW"/>
    <property type="match status" value="1"/>
</dbReference>
<accession>A0ABM8HXV8</accession>
<feature type="domain" description="CheW-like" evidence="1">
    <location>
        <begin position="1"/>
        <end position="137"/>
    </location>
</feature>
<keyword evidence="3" id="KW-1185">Reference proteome</keyword>
<evidence type="ECO:0000313" key="2">
    <source>
        <dbReference type="EMBL" id="BCR06864.1"/>
    </source>
</evidence>
<dbReference type="PANTHER" id="PTHR22617">
    <property type="entry name" value="CHEMOTAXIS SENSOR HISTIDINE KINASE-RELATED"/>
    <property type="match status" value="1"/>
</dbReference>
<dbReference type="Gene3D" id="2.30.30.40">
    <property type="entry name" value="SH3 Domains"/>
    <property type="match status" value="1"/>
</dbReference>
<evidence type="ECO:0000259" key="1">
    <source>
        <dbReference type="PROSITE" id="PS50851"/>
    </source>
</evidence>